<sequence length="421" mass="48809">MSLNPQFTYKKFLKSALKSLLKLQSKEKSDKYKDLILLVSKRYNKINGRSKKRSLNLSSHVPLYKPTINEARDTLDPNRKSVSDLVGKDLIIKEKLRKPKGSSRNVIKKDFRKVKLKGWKLLYIRLKKSLRKSKGWVREWEESSHGNPRYLRNWHKRLKSQEASLSQKISEKGIAEFFKKEKNSFNPHFLRRKFYSNLEDPISLGYHEKCFNTGGLRNLRADRTEVYWLKKILKALKGKEGLPVQESKKKVGFRKKTKTLKGREIFEYLRGFSRIGSQTKRKGNVKNYRKLKRIRKAKAFLRKGITKKNIGIIHINAGLKNTIISLTDLKGDVKAWSSNGSVGFIRKKKKSPYASFVSGQAMGEKAKYLGYRGVIINLKGAGRGRHNSCRGLAKSGLKVLRIKDRIRLPHNGCRVRKKRRI</sequence>
<dbReference type="HAMAP" id="MF_01310">
    <property type="entry name" value="Ribosomal_uS11"/>
    <property type="match status" value="1"/>
</dbReference>
<accession>A0A4D6C785</accession>
<keyword evidence="2 4" id="KW-0689">Ribosomal protein</keyword>
<dbReference type="GO" id="GO:1990904">
    <property type="term" value="C:ribonucleoprotein complex"/>
    <property type="evidence" value="ECO:0007669"/>
    <property type="project" value="UniProtKB-KW"/>
</dbReference>
<keyword evidence="3" id="KW-0687">Ribonucleoprotein</keyword>
<evidence type="ECO:0000256" key="1">
    <source>
        <dbReference type="ARBA" id="ARBA00006194"/>
    </source>
</evidence>
<gene>
    <name evidence="4" type="primary">rps11</name>
</gene>
<evidence type="ECO:0000256" key="2">
    <source>
        <dbReference type="ARBA" id="ARBA00022980"/>
    </source>
</evidence>
<dbReference type="GO" id="GO:0006412">
    <property type="term" value="P:translation"/>
    <property type="evidence" value="ECO:0007669"/>
    <property type="project" value="InterPro"/>
</dbReference>
<dbReference type="AlphaFoldDB" id="A0A4D6C785"/>
<organism evidence="4">
    <name type="scientific">Chloropicon mariensis</name>
    <dbReference type="NCBI Taxonomy" id="1606511"/>
    <lineage>
        <taxon>Eukaryota</taxon>
        <taxon>Viridiplantae</taxon>
        <taxon>Chlorophyta</taxon>
        <taxon>Chloropicophyceae</taxon>
        <taxon>Chloropicales</taxon>
        <taxon>Chloropicaceae</taxon>
        <taxon>Chloropicon</taxon>
    </lineage>
</organism>
<proteinExistence type="inferred from homology"/>
<dbReference type="GO" id="GO:0005840">
    <property type="term" value="C:ribosome"/>
    <property type="evidence" value="ECO:0007669"/>
    <property type="project" value="UniProtKB-KW"/>
</dbReference>
<dbReference type="GO" id="GO:0003735">
    <property type="term" value="F:structural constituent of ribosome"/>
    <property type="evidence" value="ECO:0007669"/>
    <property type="project" value="InterPro"/>
</dbReference>
<name>A0A4D6C785_9CHLO</name>
<dbReference type="InterPro" id="IPR036967">
    <property type="entry name" value="Ribosomal_uS11_sf"/>
</dbReference>
<protein>
    <submittedName>
        <fullName evidence="4">Ribosomal protein S11</fullName>
    </submittedName>
</protein>
<dbReference type="PANTHER" id="PTHR11759">
    <property type="entry name" value="40S RIBOSOMAL PROTEIN S14/30S RIBOSOMAL PROTEIN S11"/>
    <property type="match status" value="1"/>
</dbReference>
<dbReference type="InterPro" id="IPR001971">
    <property type="entry name" value="Ribosomal_uS11"/>
</dbReference>
<dbReference type="RefSeq" id="YP_009647056.1">
    <property type="nucleotide sequence ID" value="NC_042600.1"/>
</dbReference>
<keyword evidence="4" id="KW-0496">Mitochondrion</keyword>
<dbReference type="EMBL" id="MK086005">
    <property type="protein sequence ID" value="QBX98713.1"/>
    <property type="molecule type" value="Genomic_DNA"/>
</dbReference>
<dbReference type="SUPFAM" id="SSF53137">
    <property type="entry name" value="Translational machinery components"/>
    <property type="match status" value="1"/>
</dbReference>
<dbReference type="NCBIfam" id="NF003698">
    <property type="entry name" value="PRK05309.1"/>
    <property type="match status" value="1"/>
</dbReference>
<reference evidence="4" key="1">
    <citation type="journal article" date="2019" name="Genome Biol. Evol.">
        <title>Tracing the Evolution of the Plastome and Mitogenome in the Chloropicophyceae Uncovered Convergent tRNA Gene Losses and a Variant Plastid Genetic Code.</title>
        <authorList>
            <person name="Turmel M."/>
            <person name="Dos Santos A.L."/>
            <person name="Otis C."/>
            <person name="Sergerie R."/>
            <person name="Lemieux C."/>
        </authorList>
    </citation>
    <scope>NUCLEOTIDE SEQUENCE</scope>
</reference>
<comment type="similarity">
    <text evidence="1">Belongs to the universal ribosomal protein uS11 family.</text>
</comment>
<dbReference type="Gene3D" id="3.30.420.80">
    <property type="entry name" value="Ribosomal protein S11"/>
    <property type="match status" value="1"/>
</dbReference>
<evidence type="ECO:0000256" key="3">
    <source>
        <dbReference type="ARBA" id="ARBA00023274"/>
    </source>
</evidence>
<evidence type="ECO:0000313" key="4">
    <source>
        <dbReference type="EMBL" id="QBX98713.1"/>
    </source>
</evidence>
<dbReference type="Pfam" id="PF00411">
    <property type="entry name" value="Ribosomal_S11"/>
    <property type="match status" value="1"/>
</dbReference>
<geneLocation type="mitochondrion" evidence="4"/>
<dbReference type="GeneID" id="40513432"/>